<protein>
    <recommendedName>
        <fullName evidence="2">Replication factor A C-terminal domain-containing protein</fullName>
    </recommendedName>
</protein>
<feature type="domain" description="Replication factor A C-terminal" evidence="2">
    <location>
        <begin position="131"/>
        <end position="247"/>
    </location>
</feature>
<evidence type="ECO:0000313" key="4">
    <source>
        <dbReference type="Proteomes" id="UP001454036"/>
    </source>
</evidence>
<dbReference type="Pfam" id="PF08646">
    <property type="entry name" value="Rep_fac-A_C"/>
    <property type="match status" value="1"/>
</dbReference>
<dbReference type="EMBL" id="BAABME010020382">
    <property type="protein sequence ID" value="GAA0160264.1"/>
    <property type="molecule type" value="Genomic_DNA"/>
</dbReference>
<proteinExistence type="predicted"/>
<dbReference type="Gene3D" id="2.40.50.140">
    <property type="entry name" value="Nucleic acid-binding proteins"/>
    <property type="match status" value="2"/>
</dbReference>
<accession>A0AAV3Q875</accession>
<dbReference type="SUPFAM" id="SSF50249">
    <property type="entry name" value="Nucleic acid-binding proteins"/>
    <property type="match status" value="1"/>
</dbReference>
<reference evidence="3 4" key="1">
    <citation type="submission" date="2024-01" db="EMBL/GenBank/DDBJ databases">
        <title>The complete chloroplast genome sequence of Lithospermum erythrorhizon: insights into the phylogenetic relationship among Boraginaceae species and the maternal lineages of purple gromwells.</title>
        <authorList>
            <person name="Okada T."/>
            <person name="Watanabe K."/>
        </authorList>
    </citation>
    <scope>NUCLEOTIDE SEQUENCE [LARGE SCALE GENOMIC DNA]</scope>
</reference>
<dbReference type="InterPro" id="IPR013955">
    <property type="entry name" value="Rep_factor-A_C"/>
</dbReference>
<evidence type="ECO:0000256" key="1">
    <source>
        <dbReference type="SAM" id="MobiDB-lite"/>
    </source>
</evidence>
<evidence type="ECO:0000259" key="2">
    <source>
        <dbReference type="Pfam" id="PF08646"/>
    </source>
</evidence>
<gene>
    <name evidence="3" type="ORF">LIER_39009</name>
</gene>
<comment type="caution">
    <text evidence="3">The sequence shown here is derived from an EMBL/GenBank/DDBJ whole genome shotgun (WGS) entry which is preliminary data.</text>
</comment>
<dbReference type="AlphaFoldDB" id="A0AAV3Q875"/>
<name>A0AAV3Q875_LITER</name>
<sequence length="290" mass="32618">MGIIFHFEGVKQINEMTNVQNFTVVNTEKMSICTNLWNEMIDSVGHVLVEAARSNSVIIAKRLAIKSFQATEQLKAWFRSLSDSEIEKFKNKNTTRQTKEFVVTGKMTTHTVAEVTTQLPGDDYWVRGSLLLTNTDQQLYYFACGNCKTKVRNDAGEEYVCFICKEKVIATPRPIVVLSVADQTSTTKVVALEKVAEQILETTTEDMLRLIEMGQNLELASIKAALEDKFFLMFLRCSFGTNSDTRRRLLLLAYFDDSTSNTPAPPNSPTSGSSSKTNETELPISPLKRR</sequence>
<organism evidence="3 4">
    <name type="scientific">Lithospermum erythrorhizon</name>
    <name type="common">Purple gromwell</name>
    <name type="synonym">Lithospermum officinale var. erythrorhizon</name>
    <dbReference type="NCBI Taxonomy" id="34254"/>
    <lineage>
        <taxon>Eukaryota</taxon>
        <taxon>Viridiplantae</taxon>
        <taxon>Streptophyta</taxon>
        <taxon>Embryophyta</taxon>
        <taxon>Tracheophyta</taxon>
        <taxon>Spermatophyta</taxon>
        <taxon>Magnoliopsida</taxon>
        <taxon>eudicotyledons</taxon>
        <taxon>Gunneridae</taxon>
        <taxon>Pentapetalae</taxon>
        <taxon>asterids</taxon>
        <taxon>lamiids</taxon>
        <taxon>Boraginales</taxon>
        <taxon>Boraginaceae</taxon>
        <taxon>Boraginoideae</taxon>
        <taxon>Lithospermeae</taxon>
        <taxon>Lithospermum</taxon>
    </lineage>
</organism>
<evidence type="ECO:0000313" key="3">
    <source>
        <dbReference type="EMBL" id="GAA0160264.1"/>
    </source>
</evidence>
<keyword evidence="4" id="KW-1185">Reference proteome</keyword>
<dbReference type="InterPro" id="IPR012340">
    <property type="entry name" value="NA-bd_OB-fold"/>
</dbReference>
<dbReference type="Proteomes" id="UP001454036">
    <property type="component" value="Unassembled WGS sequence"/>
</dbReference>
<feature type="region of interest" description="Disordered" evidence="1">
    <location>
        <begin position="259"/>
        <end position="290"/>
    </location>
</feature>